<keyword evidence="1" id="KW-0597">Phosphoprotein</keyword>
<feature type="domain" description="GGDEF" evidence="3">
    <location>
        <begin position="168"/>
        <end position="305"/>
    </location>
</feature>
<dbReference type="EMBL" id="LYXE01000080">
    <property type="protein sequence ID" value="PDV99188.1"/>
    <property type="molecule type" value="Genomic_DNA"/>
</dbReference>
<dbReference type="FunFam" id="3.30.70.270:FF:000001">
    <property type="entry name" value="Diguanylate cyclase domain protein"/>
    <property type="match status" value="1"/>
</dbReference>
<dbReference type="GO" id="GO:0052621">
    <property type="term" value="F:diguanylate cyclase activity"/>
    <property type="evidence" value="ECO:0007669"/>
    <property type="project" value="TreeGrafter"/>
</dbReference>
<dbReference type="GO" id="GO:0000160">
    <property type="term" value="P:phosphorelay signal transduction system"/>
    <property type="evidence" value="ECO:0007669"/>
    <property type="project" value="InterPro"/>
</dbReference>
<dbReference type="Pfam" id="PF00990">
    <property type="entry name" value="GGDEF"/>
    <property type="match status" value="1"/>
</dbReference>
<evidence type="ECO:0000259" key="3">
    <source>
        <dbReference type="PROSITE" id="PS50887"/>
    </source>
</evidence>
<dbReference type="Pfam" id="PF00072">
    <property type="entry name" value="Response_reg"/>
    <property type="match status" value="1"/>
</dbReference>
<dbReference type="Gene3D" id="3.30.70.270">
    <property type="match status" value="1"/>
</dbReference>
<dbReference type="InterPro" id="IPR050469">
    <property type="entry name" value="Diguanylate_Cyclase"/>
</dbReference>
<feature type="domain" description="Response regulatory" evidence="2">
    <location>
        <begin position="10"/>
        <end position="125"/>
    </location>
</feature>
<name>A0A2H3KM94_9CHLR</name>
<reference evidence="4 5" key="1">
    <citation type="submission" date="2016-05" db="EMBL/GenBank/DDBJ databases">
        <authorList>
            <person name="Lavstsen T."/>
            <person name="Jespersen J.S."/>
        </authorList>
    </citation>
    <scope>NUCLEOTIDE SEQUENCE [LARGE SCALE GENOMIC DNA]</scope>
    <source>
        <strain evidence="4 5">B7-9</strain>
    </source>
</reference>
<dbReference type="AlphaFoldDB" id="A0A2H3KM94"/>
<accession>A0A2H3KM94</accession>
<dbReference type="NCBIfam" id="TIGR00254">
    <property type="entry name" value="GGDEF"/>
    <property type="match status" value="1"/>
</dbReference>
<dbReference type="InterPro" id="IPR011006">
    <property type="entry name" value="CheY-like_superfamily"/>
</dbReference>
<dbReference type="SUPFAM" id="SSF52172">
    <property type="entry name" value="CheY-like"/>
    <property type="match status" value="1"/>
</dbReference>
<organism evidence="4 5">
    <name type="scientific">Candidatus Chloroploca asiatica</name>
    <dbReference type="NCBI Taxonomy" id="1506545"/>
    <lineage>
        <taxon>Bacteria</taxon>
        <taxon>Bacillati</taxon>
        <taxon>Chloroflexota</taxon>
        <taxon>Chloroflexia</taxon>
        <taxon>Chloroflexales</taxon>
        <taxon>Chloroflexineae</taxon>
        <taxon>Oscillochloridaceae</taxon>
        <taxon>Candidatus Chloroploca</taxon>
    </lineage>
</organism>
<gene>
    <name evidence="4" type="ORF">A9Q02_13330</name>
</gene>
<dbReference type="PANTHER" id="PTHR45138">
    <property type="entry name" value="REGULATORY COMPONENTS OF SENSORY TRANSDUCTION SYSTEM"/>
    <property type="match status" value="1"/>
</dbReference>
<evidence type="ECO:0000313" key="4">
    <source>
        <dbReference type="EMBL" id="PDV99188.1"/>
    </source>
</evidence>
<dbReference type="PANTHER" id="PTHR45138:SF9">
    <property type="entry name" value="DIGUANYLATE CYCLASE DGCM-RELATED"/>
    <property type="match status" value="1"/>
</dbReference>
<dbReference type="CDD" id="cd01949">
    <property type="entry name" value="GGDEF"/>
    <property type="match status" value="1"/>
</dbReference>
<dbReference type="InterPro" id="IPR043128">
    <property type="entry name" value="Rev_trsase/Diguanyl_cyclase"/>
</dbReference>
<dbReference type="OrthoDB" id="9759607at2"/>
<sequence>MEQQPAPRQKILLVDDTPANLVILGDALQDEYDLFVATTGVQALQMVDANPPDLILLDIMMPVMDGYEVCRQLKENPATSGIPIIFITAMDAEEDEARGLEAGAVDYITKPFHLPIVKARVRTHSELKRKTDILQNLSSRDGLTGIFNRRRFDEVLDLEWRRAARKRQPLSLILLDIDEFKGYNDNYGHLAGDQCLQQVATILGSSLRRAGDFLARYGGEEFVIILPDTACEQAKHIAERMRQAVAEQRMDHAFSRVAPYLTISVGVVSTEPGQTINHQAMLQLADQAMYQAKNSGRNCAVSRVLPHNST</sequence>
<dbReference type="Proteomes" id="UP000220922">
    <property type="component" value="Unassembled WGS sequence"/>
</dbReference>
<dbReference type="InterPro" id="IPR000160">
    <property type="entry name" value="GGDEF_dom"/>
</dbReference>
<dbReference type="InterPro" id="IPR029787">
    <property type="entry name" value="Nucleotide_cyclase"/>
</dbReference>
<dbReference type="CDD" id="cd19920">
    <property type="entry name" value="REC_PA4781-like"/>
    <property type="match status" value="1"/>
</dbReference>
<proteinExistence type="predicted"/>
<dbReference type="GO" id="GO:0005886">
    <property type="term" value="C:plasma membrane"/>
    <property type="evidence" value="ECO:0007669"/>
    <property type="project" value="TreeGrafter"/>
</dbReference>
<dbReference type="GO" id="GO:0043709">
    <property type="term" value="P:cell adhesion involved in single-species biofilm formation"/>
    <property type="evidence" value="ECO:0007669"/>
    <property type="project" value="TreeGrafter"/>
</dbReference>
<dbReference type="GO" id="GO:1902201">
    <property type="term" value="P:negative regulation of bacterial-type flagellum-dependent cell motility"/>
    <property type="evidence" value="ECO:0007669"/>
    <property type="project" value="TreeGrafter"/>
</dbReference>
<keyword evidence="5" id="KW-1185">Reference proteome</keyword>
<dbReference type="SMART" id="SM00267">
    <property type="entry name" value="GGDEF"/>
    <property type="match status" value="1"/>
</dbReference>
<dbReference type="SUPFAM" id="SSF55073">
    <property type="entry name" value="Nucleotide cyclase"/>
    <property type="match status" value="1"/>
</dbReference>
<evidence type="ECO:0000313" key="5">
    <source>
        <dbReference type="Proteomes" id="UP000220922"/>
    </source>
</evidence>
<dbReference type="InterPro" id="IPR001789">
    <property type="entry name" value="Sig_transdc_resp-reg_receiver"/>
</dbReference>
<dbReference type="PROSITE" id="PS50110">
    <property type="entry name" value="RESPONSE_REGULATORY"/>
    <property type="match status" value="1"/>
</dbReference>
<dbReference type="PROSITE" id="PS50887">
    <property type="entry name" value="GGDEF"/>
    <property type="match status" value="1"/>
</dbReference>
<dbReference type="Gene3D" id="3.40.50.2300">
    <property type="match status" value="1"/>
</dbReference>
<dbReference type="SMART" id="SM00448">
    <property type="entry name" value="REC"/>
    <property type="match status" value="1"/>
</dbReference>
<evidence type="ECO:0000259" key="2">
    <source>
        <dbReference type="PROSITE" id="PS50110"/>
    </source>
</evidence>
<evidence type="ECO:0000256" key="1">
    <source>
        <dbReference type="PROSITE-ProRule" id="PRU00169"/>
    </source>
</evidence>
<comment type="caution">
    <text evidence="4">The sequence shown here is derived from an EMBL/GenBank/DDBJ whole genome shotgun (WGS) entry which is preliminary data.</text>
</comment>
<dbReference type="RefSeq" id="WP_097652345.1">
    <property type="nucleotide sequence ID" value="NZ_LYXE01000080.1"/>
</dbReference>
<feature type="modified residue" description="4-aspartylphosphate" evidence="1">
    <location>
        <position position="58"/>
    </location>
</feature>
<protein>
    <submittedName>
        <fullName evidence="4">Diguanylate cyclase response regulator</fullName>
    </submittedName>
</protein>